<feature type="transmembrane region" description="Helical" evidence="2">
    <location>
        <begin position="302"/>
        <end position="323"/>
    </location>
</feature>
<feature type="compositionally biased region" description="Low complexity" evidence="1">
    <location>
        <begin position="196"/>
        <end position="221"/>
    </location>
</feature>
<keyword evidence="2" id="KW-1133">Transmembrane helix</keyword>
<gene>
    <name evidence="3" type="ORF">CSQ87_05210</name>
</gene>
<protein>
    <recommendedName>
        <fullName evidence="5">DUF805 domain-containing protein</fullName>
    </recommendedName>
</protein>
<dbReference type="GO" id="GO:0005886">
    <property type="term" value="C:plasma membrane"/>
    <property type="evidence" value="ECO:0007669"/>
    <property type="project" value="TreeGrafter"/>
</dbReference>
<sequence>MATVGNNPDTPRRDTARTARGSTSGRYAGQWEGLTKKCRRGASSRHAQYARNARHTHEGDTMTDPNNTNGYRKPEDGGSNGDGAFGGASYVPPNNGQPGYQQPGQAEYGQTDYGQAEYGQSPTVPAYGQQAYGQSQAQQPQQPGYDQTNYGQQTYGQQDSQPAQPQQPTQPPTQNGVPVYGQSGYDQPGYDPNGANPYGQNGQPYGQQGATGYDPNNPNGYGPNGYAQVGYAPGYGPNAGEPPLWAPYYGISFPNAIVRFFKKYAMFSGRASRSEYWWVILFTAIVSAVFSILSQATNGSTVINGLESLWGLAIFIPQLAVAVRRLHDRNKSGWWLLLPYGLYLLAFIVVMGGVAGAAFSAGAGSDGSMGGSVLAIFLGAALFIAGAVLNIVMFVGKSDPAGAVWDRPDNRQ</sequence>
<dbReference type="Pfam" id="PF05656">
    <property type="entry name" value="DUF805"/>
    <property type="match status" value="1"/>
</dbReference>
<feature type="compositionally biased region" description="Low complexity" evidence="1">
    <location>
        <begin position="87"/>
        <end position="110"/>
    </location>
</feature>
<proteinExistence type="predicted"/>
<dbReference type="OrthoDB" id="9812349at2"/>
<dbReference type="AlphaFoldDB" id="A0A2M9HF19"/>
<comment type="caution">
    <text evidence="3">The sequence shown here is derived from an EMBL/GenBank/DDBJ whole genome shotgun (WGS) entry which is preliminary data.</text>
</comment>
<evidence type="ECO:0008006" key="5">
    <source>
        <dbReference type="Google" id="ProtNLM"/>
    </source>
</evidence>
<feature type="transmembrane region" description="Helical" evidence="2">
    <location>
        <begin position="276"/>
        <end position="296"/>
    </location>
</feature>
<reference evidence="3 4" key="1">
    <citation type="submission" date="2017-10" db="EMBL/GenBank/DDBJ databases">
        <title>Draft genome sequences of strains TRE 1, TRE 9, TRE H and TRI 7, isolated from tamarins, belonging to four potential novel Bifidobacterium species.</title>
        <authorList>
            <person name="Mattarelli P."/>
            <person name="Modesto M."/>
            <person name="Puglisi E."/>
            <person name="Morelli L."/>
            <person name="Spezio C."/>
            <person name="Bonetti A."/>
            <person name="Sandri C."/>
        </authorList>
    </citation>
    <scope>NUCLEOTIDE SEQUENCE [LARGE SCALE GENOMIC DNA]</scope>
    <source>
        <strain evidence="4">TRI7</strain>
    </source>
</reference>
<dbReference type="InterPro" id="IPR008523">
    <property type="entry name" value="DUF805"/>
</dbReference>
<keyword evidence="4" id="KW-1185">Reference proteome</keyword>
<dbReference type="PANTHER" id="PTHR34980">
    <property type="entry name" value="INNER MEMBRANE PROTEIN-RELATED-RELATED"/>
    <property type="match status" value="1"/>
</dbReference>
<name>A0A2M9HF19_9BIFI</name>
<accession>A0A2M9HF19</accession>
<feature type="transmembrane region" description="Helical" evidence="2">
    <location>
        <begin position="373"/>
        <end position="395"/>
    </location>
</feature>
<dbReference type="Proteomes" id="UP000231451">
    <property type="component" value="Unassembled WGS sequence"/>
</dbReference>
<feature type="region of interest" description="Disordered" evidence="1">
    <location>
        <begin position="1"/>
        <end position="221"/>
    </location>
</feature>
<evidence type="ECO:0000313" key="3">
    <source>
        <dbReference type="EMBL" id="PJM75409.1"/>
    </source>
</evidence>
<keyword evidence="2" id="KW-0812">Transmembrane</keyword>
<feature type="compositionally biased region" description="Low complexity" evidence="1">
    <location>
        <begin position="125"/>
        <end position="167"/>
    </location>
</feature>
<dbReference type="PANTHER" id="PTHR34980:SF2">
    <property type="entry name" value="INNER MEMBRANE PROTEIN YHAH-RELATED"/>
    <property type="match status" value="1"/>
</dbReference>
<evidence type="ECO:0000313" key="4">
    <source>
        <dbReference type="Proteomes" id="UP000231451"/>
    </source>
</evidence>
<dbReference type="EMBL" id="PEBK01000004">
    <property type="protein sequence ID" value="PJM75409.1"/>
    <property type="molecule type" value="Genomic_DNA"/>
</dbReference>
<feature type="transmembrane region" description="Helical" evidence="2">
    <location>
        <begin position="335"/>
        <end position="361"/>
    </location>
</feature>
<evidence type="ECO:0000256" key="2">
    <source>
        <dbReference type="SAM" id="Phobius"/>
    </source>
</evidence>
<keyword evidence="2" id="KW-0472">Membrane</keyword>
<evidence type="ECO:0000256" key="1">
    <source>
        <dbReference type="SAM" id="MobiDB-lite"/>
    </source>
</evidence>
<organism evidence="3 4">
    <name type="scientific">Bifidobacterium simiarum</name>
    <dbReference type="NCBI Taxonomy" id="2045441"/>
    <lineage>
        <taxon>Bacteria</taxon>
        <taxon>Bacillati</taxon>
        <taxon>Actinomycetota</taxon>
        <taxon>Actinomycetes</taxon>
        <taxon>Bifidobacteriales</taxon>
        <taxon>Bifidobacteriaceae</taxon>
        <taxon>Bifidobacterium</taxon>
    </lineage>
</organism>